<evidence type="ECO:0000256" key="7">
    <source>
        <dbReference type="RuleBase" id="RU362044"/>
    </source>
</evidence>
<keyword evidence="3" id="KW-0813">Transport</keyword>
<dbReference type="InterPro" id="IPR030802">
    <property type="entry name" value="Permease_MalE"/>
</dbReference>
<evidence type="ECO:0000256" key="1">
    <source>
        <dbReference type="ARBA" id="ARBA00004141"/>
    </source>
</evidence>
<dbReference type="GO" id="GO:0043190">
    <property type="term" value="C:ATP-binding cassette (ABC) transporter complex"/>
    <property type="evidence" value="ECO:0007669"/>
    <property type="project" value="InterPro"/>
</dbReference>
<keyword evidence="5 7" id="KW-1133">Transmembrane helix</keyword>
<comment type="similarity">
    <text evidence="2 7">Belongs to the MlaE permease family.</text>
</comment>
<feature type="transmembrane region" description="Helical" evidence="7">
    <location>
        <begin position="260"/>
        <end position="280"/>
    </location>
</feature>
<name>A0A4V0NER3_SORCE</name>
<feature type="transmembrane region" description="Helical" evidence="7">
    <location>
        <begin position="78"/>
        <end position="101"/>
    </location>
</feature>
<accession>A0A4V0NER3</accession>
<evidence type="ECO:0000256" key="3">
    <source>
        <dbReference type="ARBA" id="ARBA00022448"/>
    </source>
</evidence>
<keyword evidence="6 7" id="KW-0472">Membrane</keyword>
<protein>
    <submittedName>
        <fullName evidence="8">ABC transporter permease</fullName>
    </submittedName>
</protein>
<evidence type="ECO:0000256" key="2">
    <source>
        <dbReference type="ARBA" id="ARBA00007556"/>
    </source>
</evidence>
<evidence type="ECO:0000256" key="6">
    <source>
        <dbReference type="ARBA" id="ARBA00023136"/>
    </source>
</evidence>
<keyword evidence="4 7" id="KW-0812">Transmembrane</keyword>
<feature type="transmembrane region" description="Helical" evidence="7">
    <location>
        <begin position="171"/>
        <end position="201"/>
    </location>
</feature>
<sequence length="282" mass="29715">MPGAVRGGAAWYKSATVMAGAETSQRGLLDRVLEPVLAFLDNIGNIVTLTFQTLVWLVRPPFRPAQFLAAMDFLGAQSIFIVGLTGVFSGMVVTLQTTYALRAFSAEGRVGGLVAVSLARELAPVFSAIMVTARAGSAMAAELGNMRVTEQIDAIATMGVSPVQYLLSPRLLAAVVMLPLLCILYTSVGMCGSYLVAVIWLGGDAGSFFQSIRDFAVPKDLTMGLIKACVFGFIISSVSCRHGFFASGGARGVGVATTRAVVESCVTVLVTNYILTQLLLDL</sequence>
<dbReference type="NCBIfam" id="TIGR00056">
    <property type="entry name" value="MlaE family lipid ABC transporter permease subunit"/>
    <property type="match status" value="1"/>
</dbReference>
<evidence type="ECO:0000256" key="4">
    <source>
        <dbReference type="ARBA" id="ARBA00022692"/>
    </source>
</evidence>
<feature type="transmembrane region" description="Helical" evidence="7">
    <location>
        <begin position="36"/>
        <end position="58"/>
    </location>
</feature>
<organism evidence="8 9">
    <name type="scientific">Sorangium cellulosum</name>
    <name type="common">Polyangium cellulosum</name>
    <dbReference type="NCBI Taxonomy" id="56"/>
    <lineage>
        <taxon>Bacteria</taxon>
        <taxon>Pseudomonadati</taxon>
        <taxon>Myxococcota</taxon>
        <taxon>Polyangia</taxon>
        <taxon>Polyangiales</taxon>
        <taxon>Polyangiaceae</taxon>
        <taxon>Sorangium</taxon>
    </lineage>
</organism>
<dbReference type="Pfam" id="PF02405">
    <property type="entry name" value="MlaE"/>
    <property type="match status" value="1"/>
</dbReference>
<dbReference type="AlphaFoldDB" id="A0A4V0NER3"/>
<dbReference type="RefSeq" id="WP_242515584.1">
    <property type="nucleotide sequence ID" value="NZ_CP012670.1"/>
</dbReference>
<evidence type="ECO:0000313" key="8">
    <source>
        <dbReference type="EMBL" id="AUX27072.1"/>
    </source>
</evidence>
<dbReference type="PANTHER" id="PTHR30188:SF4">
    <property type="entry name" value="PROTEIN TRIGALACTOSYLDIACYLGLYCEROL 1, CHLOROPLASTIC"/>
    <property type="match status" value="1"/>
</dbReference>
<comment type="subcellular location">
    <subcellularLocation>
        <location evidence="1">Membrane</location>
        <topology evidence="1">Multi-pass membrane protein</topology>
    </subcellularLocation>
</comment>
<dbReference type="PANTHER" id="PTHR30188">
    <property type="entry name" value="ABC TRANSPORTER PERMEASE PROTEIN-RELATED"/>
    <property type="match status" value="1"/>
</dbReference>
<proteinExistence type="inferred from homology"/>
<evidence type="ECO:0000313" key="9">
    <source>
        <dbReference type="Proteomes" id="UP000295781"/>
    </source>
</evidence>
<gene>
    <name evidence="8" type="primary">abc-msp</name>
    <name evidence="8" type="ORF">SOCEGT47_076510</name>
</gene>
<reference evidence="8 9" key="1">
    <citation type="submission" date="2015-09" db="EMBL/GenBank/DDBJ databases">
        <title>Sorangium comparison.</title>
        <authorList>
            <person name="Zaburannyi N."/>
            <person name="Bunk B."/>
            <person name="Overmann J."/>
            <person name="Mueller R."/>
        </authorList>
    </citation>
    <scope>NUCLEOTIDE SEQUENCE [LARGE SCALE GENOMIC DNA]</scope>
    <source>
        <strain evidence="8 9">So ceGT47</strain>
    </source>
</reference>
<feature type="transmembrane region" description="Helical" evidence="7">
    <location>
        <begin position="221"/>
        <end position="240"/>
    </location>
</feature>
<dbReference type="GO" id="GO:0005548">
    <property type="term" value="F:phospholipid transporter activity"/>
    <property type="evidence" value="ECO:0007669"/>
    <property type="project" value="TreeGrafter"/>
</dbReference>
<evidence type="ECO:0000256" key="5">
    <source>
        <dbReference type="ARBA" id="ARBA00022989"/>
    </source>
</evidence>
<dbReference type="InterPro" id="IPR003453">
    <property type="entry name" value="ABC_MlaE_roteobac"/>
</dbReference>
<dbReference type="EMBL" id="CP012670">
    <property type="protein sequence ID" value="AUX27072.1"/>
    <property type="molecule type" value="Genomic_DNA"/>
</dbReference>
<dbReference type="Proteomes" id="UP000295781">
    <property type="component" value="Chromosome"/>
</dbReference>